<keyword evidence="3" id="KW-0996">Nickel insertion</keyword>
<comment type="caution">
    <text evidence="4">The sequence shown here is derived from an EMBL/GenBank/DDBJ whole genome shotgun (WGS) entry which is preliminary data.</text>
</comment>
<accession>A0A928VVN9</accession>
<keyword evidence="3" id="KW-0963">Cytoplasm</keyword>
<evidence type="ECO:0000256" key="2">
    <source>
        <dbReference type="ARBA" id="ARBA00023186"/>
    </source>
</evidence>
<dbReference type="HAMAP" id="MF_01384">
    <property type="entry name" value="UreD"/>
    <property type="match status" value="1"/>
</dbReference>
<organism evidence="4 5">
    <name type="scientific">Romeriopsis navalis LEGE 11480</name>
    <dbReference type="NCBI Taxonomy" id="2777977"/>
    <lineage>
        <taxon>Bacteria</taxon>
        <taxon>Bacillati</taxon>
        <taxon>Cyanobacteriota</taxon>
        <taxon>Cyanophyceae</taxon>
        <taxon>Leptolyngbyales</taxon>
        <taxon>Leptolyngbyaceae</taxon>
        <taxon>Romeriopsis</taxon>
        <taxon>Romeriopsis navalis</taxon>
    </lineage>
</organism>
<dbReference type="GO" id="GO:0005737">
    <property type="term" value="C:cytoplasm"/>
    <property type="evidence" value="ECO:0007669"/>
    <property type="project" value="UniProtKB-SubCell"/>
</dbReference>
<evidence type="ECO:0000256" key="3">
    <source>
        <dbReference type="HAMAP-Rule" id="MF_01384"/>
    </source>
</evidence>
<evidence type="ECO:0000313" key="4">
    <source>
        <dbReference type="EMBL" id="MBE9032904.1"/>
    </source>
</evidence>
<keyword evidence="2 3" id="KW-0143">Chaperone</keyword>
<name>A0A928VVN9_9CYAN</name>
<evidence type="ECO:0000256" key="1">
    <source>
        <dbReference type="ARBA" id="ARBA00007177"/>
    </source>
</evidence>
<comment type="subcellular location">
    <subcellularLocation>
        <location evidence="3">Cytoplasm</location>
    </subcellularLocation>
</comment>
<sequence>MTEAADRQPWRGTLELTYAHSQGTTRVTHTKTQAPLRIQRPHYPEGPGICYSTIVHTAGGMVGGDELVQTIDLQPESQAFITTPAAGKIYRSIGETCTHRINININANAYLEWFPQETIIFNAAQYHQQLRVNLAPSASIMLWDITRFGRTARGEEFEQGFWRSDVEVWQGETPLIIDRQCLPGSHNIIHSAHGLAGCPVVGTFALVGRDISDADLDNLRETLKQTDVPPLQIGLTRSLNGFICRYRGTSSELVRQGFMRLWQTLRQWHSGQVPPMPRVWH</sequence>
<reference evidence="4" key="1">
    <citation type="submission" date="2020-10" db="EMBL/GenBank/DDBJ databases">
        <authorList>
            <person name="Castelo-Branco R."/>
            <person name="Eusebio N."/>
            <person name="Adriana R."/>
            <person name="Vieira A."/>
            <person name="Brugerolle De Fraissinette N."/>
            <person name="Rezende De Castro R."/>
            <person name="Schneider M.P."/>
            <person name="Vasconcelos V."/>
            <person name="Leao P.N."/>
        </authorList>
    </citation>
    <scope>NUCLEOTIDE SEQUENCE</scope>
    <source>
        <strain evidence="4">LEGE 11480</strain>
    </source>
</reference>
<dbReference type="InterPro" id="IPR002669">
    <property type="entry name" value="UreD"/>
</dbReference>
<dbReference type="GO" id="GO:0016151">
    <property type="term" value="F:nickel cation binding"/>
    <property type="evidence" value="ECO:0007669"/>
    <property type="project" value="UniProtKB-UniRule"/>
</dbReference>
<proteinExistence type="inferred from homology"/>
<dbReference type="PANTHER" id="PTHR33643:SF1">
    <property type="entry name" value="UREASE ACCESSORY PROTEIN D"/>
    <property type="match status" value="1"/>
</dbReference>
<dbReference type="RefSeq" id="WP_264327721.1">
    <property type="nucleotide sequence ID" value="NZ_JADEXQ010000133.1"/>
</dbReference>
<comment type="function">
    <text evidence="3">Required for maturation of urease via the functional incorporation of the urease nickel metallocenter.</text>
</comment>
<protein>
    <recommendedName>
        <fullName evidence="3">Urease accessory protein UreD</fullName>
    </recommendedName>
</protein>
<dbReference type="AlphaFoldDB" id="A0A928VVN9"/>
<dbReference type="EMBL" id="JADEXQ010000133">
    <property type="protein sequence ID" value="MBE9032904.1"/>
    <property type="molecule type" value="Genomic_DNA"/>
</dbReference>
<comment type="subunit">
    <text evidence="3">UreD, UreF and UreG form a complex that acts as a GTP-hydrolysis-dependent molecular chaperone, activating the urease apoprotein by helping to assemble the nickel containing metallocenter of UreC. The UreE protein probably delivers the nickel.</text>
</comment>
<dbReference type="Pfam" id="PF01774">
    <property type="entry name" value="UreD"/>
    <property type="match status" value="1"/>
</dbReference>
<dbReference type="Proteomes" id="UP000625316">
    <property type="component" value="Unassembled WGS sequence"/>
</dbReference>
<keyword evidence="5" id="KW-1185">Reference proteome</keyword>
<gene>
    <name evidence="3" type="primary">ureD</name>
    <name evidence="4" type="ORF">IQ266_24515</name>
</gene>
<dbReference type="PANTHER" id="PTHR33643">
    <property type="entry name" value="UREASE ACCESSORY PROTEIN D"/>
    <property type="match status" value="1"/>
</dbReference>
<evidence type="ECO:0000313" key="5">
    <source>
        <dbReference type="Proteomes" id="UP000625316"/>
    </source>
</evidence>
<comment type="similarity">
    <text evidence="1 3">Belongs to the UreD family.</text>
</comment>